<reference evidence="1" key="1">
    <citation type="submission" date="2022-10" db="EMBL/GenBank/DDBJ databases">
        <authorList>
            <person name="Hyden B.L."/>
            <person name="Feng K."/>
            <person name="Yates T."/>
            <person name="Jawdy S."/>
            <person name="Smart L.B."/>
            <person name="Muchero W."/>
        </authorList>
    </citation>
    <scope>NUCLEOTIDE SEQUENCE</scope>
    <source>
        <tissue evidence="1">Shoot tip</tissue>
    </source>
</reference>
<gene>
    <name evidence="1" type="ORF">OIU77_001839</name>
</gene>
<accession>A0ABQ9B2T2</accession>
<evidence type="ECO:0000313" key="2">
    <source>
        <dbReference type="Proteomes" id="UP001141253"/>
    </source>
</evidence>
<keyword evidence="2" id="KW-1185">Reference proteome</keyword>
<proteinExistence type="predicted"/>
<organism evidence="1 2">
    <name type="scientific">Salix suchowensis</name>
    <dbReference type="NCBI Taxonomy" id="1278906"/>
    <lineage>
        <taxon>Eukaryota</taxon>
        <taxon>Viridiplantae</taxon>
        <taxon>Streptophyta</taxon>
        <taxon>Embryophyta</taxon>
        <taxon>Tracheophyta</taxon>
        <taxon>Spermatophyta</taxon>
        <taxon>Magnoliopsida</taxon>
        <taxon>eudicotyledons</taxon>
        <taxon>Gunneridae</taxon>
        <taxon>Pentapetalae</taxon>
        <taxon>rosids</taxon>
        <taxon>fabids</taxon>
        <taxon>Malpighiales</taxon>
        <taxon>Salicaceae</taxon>
        <taxon>Saliceae</taxon>
        <taxon>Salix</taxon>
    </lineage>
</organism>
<name>A0ABQ9B2T2_9ROSI</name>
<comment type="caution">
    <text evidence="1">The sequence shown here is derived from an EMBL/GenBank/DDBJ whole genome shotgun (WGS) entry which is preliminary data.</text>
</comment>
<reference evidence="1" key="2">
    <citation type="journal article" date="2023" name="Int. J. Mol. Sci.">
        <title>De Novo Assembly and Annotation of 11 Diverse Shrub Willow (Salix) Genomes Reveals Novel Gene Organization in Sex-Linked Regions.</title>
        <authorList>
            <person name="Hyden B."/>
            <person name="Feng K."/>
            <person name="Yates T.B."/>
            <person name="Jawdy S."/>
            <person name="Cereghino C."/>
            <person name="Smart L.B."/>
            <person name="Muchero W."/>
        </authorList>
    </citation>
    <scope>NUCLEOTIDE SEQUENCE</scope>
    <source>
        <tissue evidence="1">Shoot tip</tissue>
    </source>
</reference>
<evidence type="ECO:0000313" key="1">
    <source>
        <dbReference type="EMBL" id="KAJ6371410.1"/>
    </source>
</evidence>
<protein>
    <submittedName>
        <fullName evidence="1">Uncharacterized protein</fullName>
    </submittedName>
</protein>
<sequence length="16" mass="1959">MFFLNVWRKLQSVGFS</sequence>
<dbReference type="Proteomes" id="UP001141253">
    <property type="component" value="Chromosome 17"/>
</dbReference>
<dbReference type="EMBL" id="JAPFFI010000013">
    <property type="protein sequence ID" value="KAJ6371410.1"/>
    <property type="molecule type" value="Genomic_DNA"/>
</dbReference>